<dbReference type="PANTHER" id="PTHR30514:SF1">
    <property type="entry name" value="HTH-TYPE TRANSCRIPTIONAL REGULATOR HEXR-RELATED"/>
    <property type="match status" value="1"/>
</dbReference>
<dbReference type="PANTHER" id="PTHR30514">
    <property type="entry name" value="GLUCOKINASE"/>
    <property type="match status" value="1"/>
</dbReference>
<feature type="domain" description="HTH rpiR-type" evidence="4">
    <location>
        <begin position="6"/>
        <end position="82"/>
    </location>
</feature>
<dbReference type="STRING" id="1114972.FD35_GL002072"/>
<dbReference type="InterPro" id="IPR000281">
    <property type="entry name" value="HTH_RpiR"/>
</dbReference>
<evidence type="ECO:0000313" key="7">
    <source>
        <dbReference type="Proteomes" id="UP000051999"/>
    </source>
</evidence>
<dbReference type="PROSITE" id="PS51464">
    <property type="entry name" value="SIS"/>
    <property type="match status" value="1"/>
</dbReference>
<evidence type="ECO:0000256" key="2">
    <source>
        <dbReference type="ARBA" id="ARBA00023125"/>
    </source>
</evidence>
<proteinExistence type="predicted"/>
<keyword evidence="3" id="KW-0804">Transcription</keyword>
<reference evidence="6 7" key="1">
    <citation type="journal article" date="2015" name="Genome Announc.">
        <title>Expanding the biotechnology potential of lactobacilli through comparative genomics of 213 strains and associated genera.</title>
        <authorList>
            <person name="Sun Z."/>
            <person name="Harris H.M."/>
            <person name="McCann A."/>
            <person name="Guo C."/>
            <person name="Argimon S."/>
            <person name="Zhang W."/>
            <person name="Yang X."/>
            <person name="Jeffery I.B."/>
            <person name="Cooney J.C."/>
            <person name="Kagawa T.F."/>
            <person name="Liu W."/>
            <person name="Song Y."/>
            <person name="Salvetti E."/>
            <person name="Wrobel A."/>
            <person name="Rasinkangas P."/>
            <person name="Parkhill J."/>
            <person name="Rea M.C."/>
            <person name="O'Sullivan O."/>
            <person name="Ritari J."/>
            <person name="Douillard F.P."/>
            <person name="Paul Ross R."/>
            <person name="Yang R."/>
            <person name="Briner A.E."/>
            <person name="Felis G.E."/>
            <person name="de Vos W.M."/>
            <person name="Barrangou R."/>
            <person name="Klaenhammer T.R."/>
            <person name="Caufield P.W."/>
            <person name="Cui Y."/>
            <person name="Zhang H."/>
            <person name="O'Toole P.W."/>
        </authorList>
    </citation>
    <scope>NUCLEOTIDE SEQUENCE [LARGE SCALE GENOMIC DNA]</scope>
    <source>
        <strain evidence="6 7">DSM 15814</strain>
    </source>
</reference>
<dbReference type="InterPro" id="IPR001347">
    <property type="entry name" value="SIS_dom"/>
</dbReference>
<evidence type="ECO:0000259" key="5">
    <source>
        <dbReference type="PROSITE" id="PS51464"/>
    </source>
</evidence>
<sequence length="285" mass="31073">MFIIARTSVSTIKANYQHLTGADKKIASFILGNPAAASEMTIQDLAENVKVSTATVSRFVKRIGWRSFREFSLGFGGIAAQTDSFFSEIEEDDAPSVVVDKVFQGADNALDATRALLKDQDLADAIKLIKNAHTLSFFGFGGSSIVALDGYHKFLRTTVQPQFHPDVDIQLMQAVKMTKDDVAIIVSHSGRNHDTLMIADQLRANHVPMIAITSYPASPLAKKCDIVFQSVAEEVNYRSESMSSLIAQLTIMDSLFTLVGAQGARTQSGEGLLKDVRHAMATTRE</sequence>
<dbReference type="GO" id="GO:0003677">
    <property type="term" value="F:DNA binding"/>
    <property type="evidence" value="ECO:0007669"/>
    <property type="project" value="UniProtKB-KW"/>
</dbReference>
<dbReference type="AlphaFoldDB" id="A0A0R1RN25"/>
<dbReference type="Pfam" id="PF01418">
    <property type="entry name" value="HTH_6"/>
    <property type="match status" value="1"/>
</dbReference>
<dbReference type="PROSITE" id="PS00356">
    <property type="entry name" value="HTH_LACI_1"/>
    <property type="match status" value="1"/>
</dbReference>
<dbReference type="InterPro" id="IPR035472">
    <property type="entry name" value="RpiR-like_SIS"/>
</dbReference>
<dbReference type="PROSITE" id="PS51071">
    <property type="entry name" value="HTH_RPIR"/>
    <property type="match status" value="1"/>
</dbReference>
<comment type="caution">
    <text evidence="6">The sequence shown here is derived from an EMBL/GenBank/DDBJ whole genome shotgun (WGS) entry which is preliminary data.</text>
</comment>
<organism evidence="6 7">
    <name type="scientific">Furfurilactobacillus rossiae DSM 15814</name>
    <dbReference type="NCBI Taxonomy" id="1114972"/>
    <lineage>
        <taxon>Bacteria</taxon>
        <taxon>Bacillati</taxon>
        <taxon>Bacillota</taxon>
        <taxon>Bacilli</taxon>
        <taxon>Lactobacillales</taxon>
        <taxon>Lactobacillaceae</taxon>
        <taxon>Furfurilactobacillus</taxon>
    </lineage>
</organism>
<dbReference type="SUPFAM" id="SSF53697">
    <property type="entry name" value="SIS domain"/>
    <property type="match status" value="1"/>
</dbReference>
<dbReference type="Proteomes" id="UP000051999">
    <property type="component" value="Unassembled WGS sequence"/>
</dbReference>
<protein>
    <submittedName>
        <fullName evidence="6">Transcriptional regulator</fullName>
    </submittedName>
</protein>
<accession>A0A0R1RN25</accession>
<evidence type="ECO:0000313" key="6">
    <source>
        <dbReference type="EMBL" id="KRL56436.1"/>
    </source>
</evidence>
<keyword evidence="2" id="KW-0238">DNA-binding</keyword>
<dbReference type="RefSeq" id="WP_017262726.1">
    <property type="nucleotide sequence ID" value="NZ_AZFF01000004.1"/>
</dbReference>
<dbReference type="CDD" id="cd05013">
    <property type="entry name" value="SIS_RpiR"/>
    <property type="match status" value="1"/>
</dbReference>
<name>A0A0R1RN25_9LACO</name>
<keyword evidence="7" id="KW-1185">Reference proteome</keyword>
<dbReference type="Gene3D" id="1.10.10.10">
    <property type="entry name" value="Winged helix-like DNA-binding domain superfamily/Winged helix DNA-binding domain"/>
    <property type="match status" value="1"/>
</dbReference>
<keyword evidence="1" id="KW-0805">Transcription regulation</keyword>
<dbReference type="GO" id="GO:0003700">
    <property type="term" value="F:DNA-binding transcription factor activity"/>
    <property type="evidence" value="ECO:0007669"/>
    <property type="project" value="InterPro"/>
</dbReference>
<dbReference type="InterPro" id="IPR036388">
    <property type="entry name" value="WH-like_DNA-bd_sf"/>
</dbReference>
<dbReference type="InterPro" id="IPR046348">
    <property type="entry name" value="SIS_dom_sf"/>
</dbReference>
<dbReference type="EMBL" id="AZFF01000004">
    <property type="protein sequence ID" value="KRL56436.1"/>
    <property type="molecule type" value="Genomic_DNA"/>
</dbReference>
<evidence type="ECO:0000259" key="4">
    <source>
        <dbReference type="PROSITE" id="PS51071"/>
    </source>
</evidence>
<gene>
    <name evidence="6" type="ORF">FD35_GL002072</name>
</gene>
<feature type="domain" description="SIS" evidence="5">
    <location>
        <begin position="125"/>
        <end position="265"/>
    </location>
</feature>
<dbReference type="InterPro" id="IPR047640">
    <property type="entry name" value="RpiR-like"/>
</dbReference>
<dbReference type="SUPFAM" id="SSF46689">
    <property type="entry name" value="Homeodomain-like"/>
    <property type="match status" value="1"/>
</dbReference>
<dbReference type="eggNOG" id="COG1737">
    <property type="taxonomic scope" value="Bacteria"/>
</dbReference>
<dbReference type="PATRIC" id="fig|1114972.6.peg.2117"/>
<dbReference type="GO" id="GO:0097367">
    <property type="term" value="F:carbohydrate derivative binding"/>
    <property type="evidence" value="ECO:0007669"/>
    <property type="project" value="InterPro"/>
</dbReference>
<dbReference type="InterPro" id="IPR009057">
    <property type="entry name" value="Homeodomain-like_sf"/>
</dbReference>
<dbReference type="Gene3D" id="3.40.50.10490">
    <property type="entry name" value="Glucose-6-phosphate isomerase like protein, domain 1"/>
    <property type="match status" value="1"/>
</dbReference>
<dbReference type="GO" id="GO:1901135">
    <property type="term" value="P:carbohydrate derivative metabolic process"/>
    <property type="evidence" value="ECO:0007669"/>
    <property type="project" value="InterPro"/>
</dbReference>
<evidence type="ECO:0000256" key="3">
    <source>
        <dbReference type="ARBA" id="ARBA00023163"/>
    </source>
</evidence>
<dbReference type="Pfam" id="PF01380">
    <property type="entry name" value="SIS"/>
    <property type="match status" value="1"/>
</dbReference>
<evidence type="ECO:0000256" key="1">
    <source>
        <dbReference type="ARBA" id="ARBA00023015"/>
    </source>
</evidence>